<organism evidence="1">
    <name type="scientific">Rhizophora mucronata</name>
    <name type="common">Asiatic mangrove</name>
    <dbReference type="NCBI Taxonomy" id="61149"/>
    <lineage>
        <taxon>Eukaryota</taxon>
        <taxon>Viridiplantae</taxon>
        <taxon>Streptophyta</taxon>
        <taxon>Embryophyta</taxon>
        <taxon>Tracheophyta</taxon>
        <taxon>Spermatophyta</taxon>
        <taxon>Magnoliopsida</taxon>
        <taxon>eudicotyledons</taxon>
        <taxon>Gunneridae</taxon>
        <taxon>Pentapetalae</taxon>
        <taxon>rosids</taxon>
        <taxon>fabids</taxon>
        <taxon>Malpighiales</taxon>
        <taxon>Rhizophoraceae</taxon>
        <taxon>Rhizophora</taxon>
    </lineage>
</organism>
<evidence type="ECO:0000313" key="1">
    <source>
        <dbReference type="EMBL" id="MBX59193.1"/>
    </source>
</evidence>
<name>A0A2P2PX21_RHIMU</name>
<proteinExistence type="predicted"/>
<accession>A0A2P2PX21</accession>
<reference evidence="1" key="1">
    <citation type="submission" date="2018-02" db="EMBL/GenBank/DDBJ databases">
        <title>Rhizophora mucronata_Transcriptome.</title>
        <authorList>
            <person name="Meera S.P."/>
            <person name="Sreeshan A."/>
            <person name="Augustine A."/>
        </authorList>
    </citation>
    <scope>NUCLEOTIDE SEQUENCE</scope>
    <source>
        <tissue evidence="1">Leaf</tissue>
    </source>
</reference>
<dbReference type="EMBL" id="GGEC01078709">
    <property type="protein sequence ID" value="MBX59193.1"/>
    <property type="molecule type" value="Transcribed_RNA"/>
</dbReference>
<protein>
    <submittedName>
        <fullName evidence="1">Uncharacterized protein</fullName>
    </submittedName>
</protein>
<sequence>MGYREKGPC</sequence>